<dbReference type="GO" id="GO:0043565">
    <property type="term" value="F:sequence-specific DNA binding"/>
    <property type="evidence" value="ECO:0007669"/>
    <property type="project" value="InterPro"/>
</dbReference>
<dbReference type="PROSITE" id="PS01124">
    <property type="entry name" value="HTH_ARAC_FAMILY_2"/>
    <property type="match status" value="1"/>
</dbReference>
<evidence type="ECO:0000313" key="6">
    <source>
        <dbReference type="EMBL" id="QEW02390.1"/>
    </source>
</evidence>
<feature type="compositionally biased region" description="Basic residues" evidence="4">
    <location>
        <begin position="18"/>
        <end position="31"/>
    </location>
</feature>
<dbReference type="GO" id="GO:0003700">
    <property type="term" value="F:DNA-binding transcription factor activity"/>
    <property type="evidence" value="ECO:0007669"/>
    <property type="project" value="InterPro"/>
</dbReference>
<gene>
    <name evidence="6" type="ORF">F6J85_04270</name>
</gene>
<dbReference type="SUPFAM" id="SSF46689">
    <property type="entry name" value="Homeodomain-like"/>
    <property type="match status" value="1"/>
</dbReference>
<dbReference type="PRINTS" id="PR00032">
    <property type="entry name" value="HTHARAC"/>
</dbReference>
<dbReference type="PANTHER" id="PTHR46796">
    <property type="entry name" value="HTH-TYPE TRANSCRIPTIONAL ACTIVATOR RHAS-RELATED"/>
    <property type="match status" value="1"/>
</dbReference>
<protein>
    <submittedName>
        <fullName evidence="6">Helix-turn-helix domain-containing protein</fullName>
    </submittedName>
</protein>
<dbReference type="EMBL" id="CP044232">
    <property type="protein sequence ID" value="QEW02390.1"/>
    <property type="molecule type" value="Genomic_DNA"/>
</dbReference>
<proteinExistence type="predicted"/>
<dbReference type="KEGG" id="mlz:F6J85_04270"/>
<feature type="region of interest" description="Disordered" evidence="4">
    <location>
        <begin position="1"/>
        <end position="44"/>
    </location>
</feature>
<dbReference type="AlphaFoldDB" id="A0A5J6L1R0"/>
<keyword evidence="7" id="KW-1185">Reference proteome</keyword>
<dbReference type="InterPro" id="IPR009057">
    <property type="entry name" value="Homeodomain-like_sf"/>
</dbReference>
<keyword evidence="2" id="KW-0238">DNA-binding</keyword>
<dbReference type="InterPro" id="IPR050204">
    <property type="entry name" value="AraC_XylS_family_regulators"/>
</dbReference>
<sequence>MSVPSGPPATSTPSRASRANRRRRDHVRTSSRRGLAPPTESIAPVYGIRRCRTNRTPPGPRCWRWSPAPSYAPPRVLIGEPAQDRVGTLSSCGENTMARASTTEYTGVETATARSIGEWREVAGSRFVPLHVIGGPGFTGSIRWRIVEGTCLSEIAASAHRVLRTPALISPDDPRHYKLTLQVEGTALVAQDGRQSVLRPGDLAIYDTSRPYTLEFSGDVHCLVMAFPQDAFDVPESLIRRITAVRLPGDSGVGGLISPFMRHLSENLDTLDGVAGMRILHSSLDLLTALVYAQLSEDQDHWGQTRQVEMRRLKLYIDAHLHEPDLNAVEVAKAHYMSVRQLQYLFRGENLTVSGYIRSRRLEHCRMALSDPAQSSLSILEIAQRWGFPDASHFSKVFRATYGITPRELRMARLGD</sequence>
<dbReference type="InterPro" id="IPR020449">
    <property type="entry name" value="Tscrpt_reg_AraC-type_HTH"/>
</dbReference>
<dbReference type="PANTHER" id="PTHR46796:SF6">
    <property type="entry name" value="ARAC SUBFAMILY"/>
    <property type="match status" value="1"/>
</dbReference>
<feature type="domain" description="HTH araC/xylS-type" evidence="5">
    <location>
        <begin position="311"/>
        <end position="412"/>
    </location>
</feature>
<dbReference type="InterPro" id="IPR018060">
    <property type="entry name" value="HTH_AraC"/>
</dbReference>
<name>A0A5J6L1R0_9MICO</name>
<evidence type="ECO:0000259" key="5">
    <source>
        <dbReference type="PROSITE" id="PS01124"/>
    </source>
</evidence>
<dbReference type="Pfam" id="PF14525">
    <property type="entry name" value="AraC_binding_2"/>
    <property type="match status" value="1"/>
</dbReference>
<keyword evidence="1" id="KW-0805">Transcription regulation</keyword>
<evidence type="ECO:0000256" key="2">
    <source>
        <dbReference type="ARBA" id="ARBA00023125"/>
    </source>
</evidence>
<dbReference type="InterPro" id="IPR035418">
    <property type="entry name" value="AraC-bd_2"/>
</dbReference>
<feature type="compositionally biased region" description="Low complexity" evidence="4">
    <location>
        <begin position="8"/>
        <end position="17"/>
    </location>
</feature>
<dbReference type="Pfam" id="PF12833">
    <property type="entry name" value="HTH_18"/>
    <property type="match status" value="1"/>
</dbReference>
<evidence type="ECO:0000313" key="7">
    <source>
        <dbReference type="Proteomes" id="UP000325516"/>
    </source>
</evidence>
<evidence type="ECO:0000256" key="1">
    <source>
        <dbReference type="ARBA" id="ARBA00023015"/>
    </source>
</evidence>
<reference evidence="7" key="1">
    <citation type="submission" date="2019-09" db="EMBL/GenBank/DDBJ databases">
        <title>Mumia zhuanghuii sp. nov. isolated from the intestinal contents of plateau pika (Ochotona curzoniae) in the Qinghai-Tibet plateau of China.</title>
        <authorList>
            <person name="Tian Z."/>
        </authorList>
    </citation>
    <scope>NUCLEOTIDE SEQUENCE [LARGE SCALE GENOMIC DNA]</scope>
    <source>
        <strain evidence="7">L-031</strain>
    </source>
</reference>
<keyword evidence="3" id="KW-0804">Transcription</keyword>
<accession>A0A5J6L1R0</accession>
<dbReference type="Proteomes" id="UP000325516">
    <property type="component" value="Chromosome"/>
</dbReference>
<evidence type="ECO:0000256" key="4">
    <source>
        <dbReference type="SAM" id="MobiDB-lite"/>
    </source>
</evidence>
<organism evidence="6 7">
    <name type="scientific">Microbacterium lushaniae</name>
    <dbReference type="NCBI Taxonomy" id="2614639"/>
    <lineage>
        <taxon>Bacteria</taxon>
        <taxon>Bacillati</taxon>
        <taxon>Actinomycetota</taxon>
        <taxon>Actinomycetes</taxon>
        <taxon>Micrococcales</taxon>
        <taxon>Microbacteriaceae</taxon>
        <taxon>Microbacterium</taxon>
    </lineage>
</organism>
<dbReference type="SMART" id="SM00342">
    <property type="entry name" value="HTH_ARAC"/>
    <property type="match status" value="1"/>
</dbReference>
<evidence type="ECO:0000256" key="3">
    <source>
        <dbReference type="ARBA" id="ARBA00023163"/>
    </source>
</evidence>
<dbReference type="Gene3D" id="1.10.10.60">
    <property type="entry name" value="Homeodomain-like"/>
    <property type="match status" value="1"/>
</dbReference>